<sequence>MDTADIPASYQQWRHCITVTCAQPLTLSYIEARIAALQAPNDHMTTRFVALYGEAQRQQTLVWFKRAREELQVSGGEVADAR</sequence>
<reference evidence="1 2" key="1">
    <citation type="journal article" date="2018" name="Syst. Appl. Microbiol.">
        <title>Pseudomonas gallaeciensis sp. nov., isolated from crude-oil-contaminated intertidal sand samples after the Prestige oil spill.</title>
        <authorList>
            <person name="Mulet M."/>
            <person name="Sanchez D."/>
            <person name="Rodriguez A.C."/>
            <person name="Nogales B."/>
            <person name="Bosch R."/>
            <person name="Busquets A."/>
            <person name="Gomila M."/>
            <person name="Lalucat J."/>
            <person name="Garcia-Valdes E."/>
        </authorList>
    </citation>
    <scope>NUCLEOTIDE SEQUENCE [LARGE SCALE GENOMIC DNA]</scope>
    <source>
        <strain evidence="1 2">V113</strain>
    </source>
</reference>
<dbReference type="EMBL" id="LMAZ01000003">
    <property type="protein sequence ID" value="RGP54306.1"/>
    <property type="molecule type" value="Genomic_DNA"/>
</dbReference>
<dbReference type="OrthoDB" id="285538at2"/>
<organism evidence="1 2">
    <name type="scientific">Pseudomonas abyssi</name>
    <dbReference type="NCBI Taxonomy" id="170540"/>
    <lineage>
        <taxon>Bacteria</taxon>
        <taxon>Pseudomonadati</taxon>
        <taxon>Pseudomonadota</taxon>
        <taxon>Gammaproteobacteria</taxon>
        <taxon>Pseudomonadales</taxon>
        <taxon>Pseudomonadaceae</taxon>
        <taxon>Pseudomonas</taxon>
    </lineage>
</organism>
<name>A0A395R2F1_9PSED</name>
<protein>
    <submittedName>
        <fullName evidence="1">Uncharacterized protein</fullName>
    </submittedName>
</protein>
<keyword evidence="2" id="KW-1185">Reference proteome</keyword>
<evidence type="ECO:0000313" key="2">
    <source>
        <dbReference type="Proteomes" id="UP000265411"/>
    </source>
</evidence>
<dbReference type="RefSeq" id="WP_118130607.1">
    <property type="nucleotide sequence ID" value="NZ_LMAZ01000003.1"/>
</dbReference>
<gene>
    <name evidence="1" type="ORF">ASB58_10470</name>
</gene>
<comment type="caution">
    <text evidence="1">The sequence shown here is derived from an EMBL/GenBank/DDBJ whole genome shotgun (WGS) entry which is preliminary data.</text>
</comment>
<dbReference type="Proteomes" id="UP000265411">
    <property type="component" value="Unassembled WGS sequence"/>
</dbReference>
<evidence type="ECO:0000313" key="1">
    <source>
        <dbReference type="EMBL" id="RGP54306.1"/>
    </source>
</evidence>
<accession>A0A395R2F1</accession>
<proteinExistence type="predicted"/>
<dbReference type="AlphaFoldDB" id="A0A395R2F1"/>